<evidence type="ECO:0000313" key="3">
    <source>
        <dbReference type="Proteomes" id="UP000242818"/>
    </source>
</evidence>
<proteinExistence type="predicted"/>
<gene>
    <name evidence="2" type="ORF">GA0116948_103268</name>
</gene>
<dbReference type="InterPro" id="IPR025381">
    <property type="entry name" value="DUF4296"/>
</dbReference>
<name>A0A1C4BV66_9BACT</name>
<organism evidence="2 3">
    <name type="scientific">Chitinophaga costaii</name>
    <dbReference type="NCBI Taxonomy" id="1335309"/>
    <lineage>
        <taxon>Bacteria</taxon>
        <taxon>Pseudomonadati</taxon>
        <taxon>Bacteroidota</taxon>
        <taxon>Chitinophagia</taxon>
        <taxon>Chitinophagales</taxon>
        <taxon>Chitinophagaceae</taxon>
        <taxon>Chitinophaga</taxon>
    </lineage>
</organism>
<keyword evidence="3" id="KW-1185">Reference proteome</keyword>
<dbReference type="EMBL" id="FMAR01000003">
    <property type="protein sequence ID" value="SCC10623.1"/>
    <property type="molecule type" value="Genomic_DNA"/>
</dbReference>
<dbReference type="STRING" id="1335309.GA0116948_103268"/>
<accession>A0A1C4BV66</accession>
<evidence type="ECO:0000313" key="2">
    <source>
        <dbReference type="EMBL" id="SCC10623.1"/>
    </source>
</evidence>
<dbReference type="AlphaFoldDB" id="A0A1C4BV66"/>
<sequence length="153" mass="17531">MRKALAFFIILCCVACGQDGKVPGNVLSKEKMANILLDFNLAEAYGRNPVTGSGTRPDTGHLADSLRERRVKTLYAQVLQVHGLTVDAFMKSYHYYELHADRMEDVYKIMNDSANAHNNFNEANRRAHDQAPLWEKWYPRSFHGRIPFLRGPY</sequence>
<dbReference type="Pfam" id="PF14129">
    <property type="entry name" value="DUF4296"/>
    <property type="match status" value="1"/>
</dbReference>
<reference evidence="2 3" key="1">
    <citation type="submission" date="2016-08" db="EMBL/GenBank/DDBJ databases">
        <authorList>
            <person name="Seilhamer J.J."/>
        </authorList>
    </citation>
    <scope>NUCLEOTIDE SEQUENCE [LARGE SCALE GENOMIC DNA]</scope>
    <source>
        <strain evidence="2 3">A37T2</strain>
    </source>
</reference>
<dbReference type="RefSeq" id="WP_165798333.1">
    <property type="nucleotide sequence ID" value="NZ_FMAR01000003.1"/>
</dbReference>
<feature type="domain" description="DUF4296" evidence="1">
    <location>
        <begin position="23"/>
        <end position="115"/>
    </location>
</feature>
<evidence type="ECO:0000259" key="1">
    <source>
        <dbReference type="Pfam" id="PF14129"/>
    </source>
</evidence>
<protein>
    <recommendedName>
        <fullName evidence="1">DUF4296 domain-containing protein</fullName>
    </recommendedName>
</protein>
<dbReference type="Proteomes" id="UP000242818">
    <property type="component" value="Unassembled WGS sequence"/>
</dbReference>